<dbReference type="STRING" id="1236971.JCM9152_3243"/>
<dbReference type="Pfam" id="PF04977">
    <property type="entry name" value="DivIC"/>
    <property type="match status" value="1"/>
</dbReference>
<feature type="coiled-coil region" evidence="1">
    <location>
        <begin position="63"/>
        <end position="97"/>
    </location>
</feature>
<keyword evidence="3" id="KW-0131">Cell cycle</keyword>
<dbReference type="InterPro" id="IPR039076">
    <property type="entry name" value="DivIC"/>
</dbReference>
<sequence>MVTNRMSRVRELDNQYIQQKERELELATKKRRGLIRRLTVIGIATVVLLGFGGVTISSQLAVVDEKRQEKAELEVFLAELKQEEDRLHVDVENYQDVYYIAEIARRDYFLTMPGETLFKIPNIPID</sequence>
<keyword evidence="2" id="KW-0472">Membrane</keyword>
<proteinExistence type="predicted"/>
<dbReference type="InterPro" id="IPR007060">
    <property type="entry name" value="FtsL/DivIC"/>
</dbReference>
<reference evidence="3" key="1">
    <citation type="journal article" date="2014" name="Genome Announc.">
        <title>Draft Genome Sequences of Three Alkaliphilic Bacillus Strains, Bacillus wakoensis JCM 9140T, Bacillus akibai JCM 9157T, and Bacillus hemicellulosilyticus JCM 9152T.</title>
        <authorList>
            <person name="Yuki M."/>
            <person name="Oshima K."/>
            <person name="Suda W."/>
            <person name="Oshida Y."/>
            <person name="Kitamura K."/>
            <person name="Iida T."/>
            <person name="Hattori M."/>
            <person name="Ohkuma M."/>
        </authorList>
    </citation>
    <scope>NUCLEOTIDE SEQUENCE [LARGE SCALE GENOMIC DNA]</scope>
    <source>
        <strain evidence="3">JCM 9152</strain>
    </source>
</reference>
<name>W4QIK8_9BACI</name>
<dbReference type="OrthoDB" id="2991180at2"/>
<dbReference type="GO" id="GO:0051301">
    <property type="term" value="P:cell division"/>
    <property type="evidence" value="ECO:0007669"/>
    <property type="project" value="UniProtKB-KW"/>
</dbReference>
<accession>W4QIK8</accession>
<keyword evidence="1" id="KW-0175">Coiled coil</keyword>
<keyword evidence="3" id="KW-0132">Cell division</keyword>
<feature type="transmembrane region" description="Helical" evidence="2">
    <location>
        <begin position="38"/>
        <end position="62"/>
    </location>
</feature>
<organism evidence="3 4">
    <name type="scientific">Halalkalibacter hemicellulosilyticusJCM 9152</name>
    <dbReference type="NCBI Taxonomy" id="1236971"/>
    <lineage>
        <taxon>Bacteria</taxon>
        <taxon>Bacillati</taxon>
        <taxon>Bacillota</taxon>
        <taxon>Bacilli</taxon>
        <taxon>Bacillales</taxon>
        <taxon>Bacillaceae</taxon>
        <taxon>Halalkalibacter</taxon>
    </lineage>
</organism>
<keyword evidence="2" id="KW-0812">Transmembrane</keyword>
<dbReference type="PANTHER" id="PTHR40027">
    <property type="entry name" value="CELL DIVISION PROTEIN DIVIC"/>
    <property type="match status" value="1"/>
</dbReference>
<comment type="caution">
    <text evidence="3">The sequence shown here is derived from an EMBL/GenBank/DDBJ whole genome shotgun (WGS) entry which is preliminary data.</text>
</comment>
<keyword evidence="4" id="KW-1185">Reference proteome</keyword>
<evidence type="ECO:0000256" key="1">
    <source>
        <dbReference type="SAM" id="Coils"/>
    </source>
</evidence>
<evidence type="ECO:0000256" key="2">
    <source>
        <dbReference type="SAM" id="Phobius"/>
    </source>
</evidence>
<evidence type="ECO:0000313" key="4">
    <source>
        <dbReference type="Proteomes" id="UP000018895"/>
    </source>
</evidence>
<dbReference type="PANTHER" id="PTHR40027:SF1">
    <property type="entry name" value="CELL DIVISION PROTEIN DIVIC"/>
    <property type="match status" value="1"/>
</dbReference>
<gene>
    <name evidence="3" type="ORF">JCM9152_3243</name>
</gene>
<dbReference type="AlphaFoldDB" id="W4QIK8"/>
<dbReference type="RefSeq" id="WP_035345815.1">
    <property type="nucleotide sequence ID" value="NZ_BAUU01000023.1"/>
</dbReference>
<evidence type="ECO:0000313" key="3">
    <source>
        <dbReference type="EMBL" id="GAE31757.1"/>
    </source>
</evidence>
<dbReference type="Proteomes" id="UP000018895">
    <property type="component" value="Unassembled WGS sequence"/>
</dbReference>
<dbReference type="EMBL" id="BAUU01000023">
    <property type="protein sequence ID" value="GAE31757.1"/>
    <property type="molecule type" value="Genomic_DNA"/>
</dbReference>
<keyword evidence="2" id="KW-1133">Transmembrane helix</keyword>
<protein>
    <submittedName>
        <fullName evidence="3">Cell division protein DivIC</fullName>
    </submittedName>
</protein>